<evidence type="ECO:0000313" key="7">
    <source>
        <dbReference type="EMBL" id="MFC1437371.1"/>
    </source>
</evidence>
<dbReference type="InterPro" id="IPR017871">
    <property type="entry name" value="ABC_transporter-like_CS"/>
</dbReference>
<proteinExistence type="inferred from homology"/>
<gene>
    <name evidence="7" type="ORF">ABUW04_03795</name>
</gene>
<evidence type="ECO:0000256" key="5">
    <source>
        <dbReference type="SAM" id="MobiDB-lite"/>
    </source>
</evidence>
<accession>A0ABV6XGI7</accession>
<keyword evidence="2" id="KW-0813">Transport</keyword>
<dbReference type="PROSITE" id="PS00211">
    <property type="entry name" value="ABC_TRANSPORTER_1"/>
    <property type="match status" value="1"/>
</dbReference>
<protein>
    <submittedName>
        <fullName evidence="7">ABC transporter ATP-binding protein</fullName>
    </submittedName>
</protein>
<dbReference type="InterPro" id="IPR027417">
    <property type="entry name" value="P-loop_NTPase"/>
</dbReference>
<dbReference type="PANTHER" id="PTHR43335">
    <property type="entry name" value="ABC TRANSPORTER, ATP-BINDING PROTEIN"/>
    <property type="match status" value="1"/>
</dbReference>
<comment type="similarity">
    <text evidence="1">Belongs to the ABC transporter superfamily.</text>
</comment>
<dbReference type="InterPro" id="IPR003439">
    <property type="entry name" value="ABC_transporter-like_ATP-bd"/>
</dbReference>
<dbReference type="Proteomes" id="UP001592581">
    <property type="component" value="Unassembled WGS sequence"/>
</dbReference>
<evidence type="ECO:0000256" key="3">
    <source>
        <dbReference type="ARBA" id="ARBA00022741"/>
    </source>
</evidence>
<keyword evidence="3" id="KW-0547">Nucleotide-binding</keyword>
<dbReference type="RefSeq" id="WP_380562656.1">
    <property type="nucleotide sequence ID" value="NZ_JBEUKS010000001.1"/>
</dbReference>
<name>A0ABV6XGI7_9ACTN</name>
<evidence type="ECO:0000256" key="1">
    <source>
        <dbReference type="ARBA" id="ARBA00005417"/>
    </source>
</evidence>
<dbReference type="SUPFAM" id="SSF52540">
    <property type="entry name" value="P-loop containing nucleoside triphosphate hydrolases"/>
    <property type="match status" value="1"/>
</dbReference>
<feature type="domain" description="ABC transporter" evidence="6">
    <location>
        <begin position="5"/>
        <end position="230"/>
    </location>
</feature>
<dbReference type="InterPro" id="IPR003593">
    <property type="entry name" value="AAA+_ATPase"/>
</dbReference>
<dbReference type="CDD" id="cd03268">
    <property type="entry name" value="ABC_BcrA_bacitracin_resist"/>
    <property type="match status" value="1"/>
</dbReference>
<keyword evidence="8" id="KW-1185">Reference proteome</keyword>
<reference evidence="7 8" key="1">
    <citation type="submission" date="2024-06" db="EMBL/GenBank/DDBJ databases">
        <authorList>
            <person name="Lee S.D."/>
        </authorList>
    </citation>
    <scope>NUCLEOTIDE SEQUENCE [LARGE SCALE GENOMIC DNA]</scope>
    <source>
        <strain evidence="7 8">N1-10</strain>
    </source>
</reference>
<comment type="caution">
    <text evidence="7">The sequence shown here is derived from an EMBL/GenBank/DDBJ whole genome shotgun (WGS) entry which is preliminary data.</text>
</comment>
<sequence length="257" mass="26828">MSAGITVDDLTKRYGPVTAVDGLTFEVEPGVVTGFLGPNGAGKTTTLRMVLGLVTPTGGRALIDGRRYGDLDQPRRVVGAVLEATGFHPGRRGRDHLRIIADAAGLPRPRIEEVLDRVGLTDAADRRVGGYSLGMRQRLGLAGALLGDPRVLVLDEPANGLDPVGMVDLRDLLRGLAAEGRTVLMSSHMLSEVAQTVDKVVIVAAGRLRYAGPLTELTGAHGETLEAAFLRLTSDPASDSGTGPDSATDATASSAHH</sequence>
<dbReference type="GO" id="GO:0005524">
    <property type="term" value="F:ATP binding"/>
    <property type="evidence" value="ECO:0007669"/>
    <property type="project" value="UniProtKB-KW"/>
</dbReference>
<evidence type="ECO:0000256" key="4">
    <source>
        <dbReference type="ARBA" id="ARBA00022840"/>
    </source>
</evidence>
<dbReference type="Pfam" id="PF00005">
    <property type="entry name" value="ABC_tran"/>
    <property type="match status" value="1"/>
</dbReference>
<dbReference type="PANTHER" id="PTHR43335:SF4">
    <property type="entry name" value="ABC TRANSPORTER, ATP-BINDING PROTEIN"/>
    <property type="match status" value="1"/>
</dbReference>
<feature type="region of interest" description="Disordered" evidence="5">
    <location>
        <begin position="235"/>
        <end position="257"/>
    </location>
</feature>
<dbReference type="PROSITE" id="PS50893">
    <property type="entry name" value="ABC_TRANSPORTER_2"/>
    <property type="match status" value="1"/>
</dbReference>
<dbReference type="SMART" id="SM00382">
    <property type="entry name" value="AAA"/>
    <property type="match status" value="1"/>
</dbReference>
<dbReference type="Gene3D" id="3.40.50.300">
    <property type="entry name" value="P-loop containing nucleotide triphosphate hydrolases"/>
    <property type="match status" value="1"/>
</dbReference>
<evidence type="ECO:0000313" key="8">
    <source>
        <dbReference type="Proteomes" id="UP001592581"/>
    </source>
</evidence>
<evidence type="ECO:0000259" key="6">
    <source>
        <dbReference type="PROSITE" id="PS50893"/>
    </source>
</evidence>
<feature type="compositionally biased region" description="Low complexity" evidence="5">
    <location>
        <begin position="245"/>
        <end position="257"/>
    </location>
</feature>
<dbReference type="EMBL" id="JBEUKS010000001">
    <property type="protein sequence ID" value="MFC1437371.1"/>
    <property type="molecule type" value="Genomic_DNA"/>
</dbReference>
<evidence type="ECO:0000256" key="2">
    <source>
        <dbReference type="ARBA" id="ARBA00022448"/>
    </source>
</evidence>
<organism evidence="7 8">
    <name type="scientific">Streptacidiphilus jeojiensis</name>
    <dbReference type="NCBI Taxonomy" id="3229225"/>
    <lineage>
        <taxon>Bacteria</taxon>
        <taxon>Bacillati</taxon>
        <taxon>Actinomycetota</taxon>
        <taxon>Actinomycetes</taxon>
        <taxon>Kitasatosporales</taxon>
        <taxon>Streptomycetaceae</taxon>
        <taxon>Streptacidiphilus</taxon>
    </lineage>
</organism>
<keyword evidence="4 7" id="KW-0067">ATP-binding</keyword>